<keyword evidence="1" id="KW-0812">Transmembrane</keyword>
<dbReference type="PANTHER" id="PTHR38690:SF1">
    <property type="entry name" value="PROTEASE"/>
    <property type="match status" value="1"/>
</dbReference>
<dbReference type="InterPro" id="IPR025263">
    <property type="entry name" value="YhdP_central"/>
</dbReference>
<feature type="transmembrane region" description="Helical" evidence="1">
    <location>
        <begin position="1347"/>
        <end position="1368"/>
    </location>
</feature>
<sequence length="1418" mass="156958">MTVENSSNQTNSVHDQAAQGLHGWRKALYSGRRVCVLAAFQGGRGLRRTLRFSLQFLLVCYFIFAALFLCLRYVVLPNVSNYKQEIEQVASEKIGRRVKITSLDASWQGFSPRIALRNVVIHDLNAKPVLQLPEINTTLSWWSLAVLEVRFSNIELVRPTLQVRRNPLGIIDVAGFPLQWDTKSVNDDRGLNWILAQHEISIRQGQVSWDDQARAQPVLHLKSVNFLLTNHWRQHQFALHAIPPSDLAAPIDVRGKFQQAVFARKKSDLSTWSGELYSDLQQADLPAIHQYFPFPFSLDKGLGSVRSWLKLEHGRLADFTADVQLRDVLGKFRKDLPVLDMAQVSGRVIASEKVRANRQYLSLLPGQEAHSLALVNFSMQTRDGLILPATTLKETFTPGENGQGEKVEVYAQSLDLHSLANFAEHLPIPADQRRLLINVAPKGILKDFTARWQGSFPEISSYSIKGQFNNLEMQALKAQLARPRSGKTPAKAAVPAIPGFDNLSGSIDANDKGGSFTLDSTDLLLQLPTYFVDPLMPFKRLKMQARWQFQEDDRLQFQIQNMDFEQDGAIGSLSGKHSLSMRHTDLGEVDLSGRLQGFDLKTITRYVPSETPEHLRVWLSTALLDGKANDVVFRLKGALADFPFEQKQNSGSKQGEFLVKGNLQNGKLNFLPGFFAKDGVSPFWPVVDSIKGSFIFERGRMEIRGDTASTNMVPLKKVRAVIPDLLDHHPVLLIDGLAAGNLQAMVNYVKASPVDDWIGKFLHDTTAAGNAQLNLKLELPLNEIDTSKVNGVLQLNAVETNLQPDLPQITGLIGKVEFNERGVNLNSVRGNLLGGAAQASGGSQKDGAIKIKIEGQASAIGIQKHFANLELSRFLQSLRGETQYSTLINVKRRQTDLLIESDLQGLAWNLPAPLTKTASETTPLRFEMNSEASNQINELGDQIKLSVGNRLHAHYQRKKSIDANAKWQVLRGGVAVNTAAQLPDTGLSFQIQTKSFNVDEWRRFLSEQEPISESVMSTPVVSSPNSNTKHEFAQYTEPNSFSLVTDEIYLFGKKLDQIVLGASHQAGLWQANLDSKQASGFISWNGLGNQESGGQISARLSRLMIPKSAASDVGDLLEAKNTTRQIPGLDIQVDNFELFDKKLGRLELNASNSLAAQGREWTINKLKLNNEDAQLSATGKWVARGGGSQTTLQYVLDIENSGQLLDRLHFPDVLRGGKGKLEGDAQWTGLPFDIDLPSLNGQLQLKLAAGQFLKVDPGASKLLGVLSMQSLPRRFTLDFRDVFSEGFAFDSIVGTAKIQHGIASTDNLKMSSVNVAVLMEGNADIAKESQDIHVAVIPDLNAGAASVVYALAVNPVIGLGTFLAQLFFRDPLRRAFTYEYQITGPWANPIVSKIENKERQQILDKQKAEQNKAKVETK</sequence>
<proteinExistence type="predicted"/>
<dbReference type="PANTHER" id="PTHR38690">
    <property type="entry name" value="PROTEASE-RELATED"/>
    <property type="match status" value="1"/>
</dbReference>
<gene>
    <name evidence="3" type="ORF">H8K52_00465</name>
</gene>
<evidence type="ECO:0000259" key="2">
    <source>
        <dbReference type="Pfam" id="PF13116"/>
    </source>
</evidence>
<keyword evidence="4" id="KW-1185">Reference proteome</keyword>
<organism evidence="3 4">
    <name type="scientific">Undibacterium seohonense</name>
    <dbReference type="NCBI Taxonomy" id="1344950"/>
    <lineage>
        <taxon>Bacteria</taxon>
        <taxon>Pseudomonadati</taxon>
        <taxon>Pseudomonadota</taxon>
        <taxon>Betaproteobacteria</taxon>
        <taxon>Burkholderiales</taxon>
        <taxon>Oxalobacteraceae</taxon>
        <taxon>Undibacterium</taxon>
    </lineage>
</organism>
<reference evidence="3 4" key="1">
    <citation type="submission" date="2020-08" db="EMBL/GenBank/DDBJ databases">
        <title>Novel species isolated from subtropical streams in China.</title>
        <authorList>
            <person name="Lu H."/>
        </authorList>
    </citation>
    <scope>NUCLEOTIDE SEQUENCE [LARGE SCALE GENOMIC DNA]</scope>
    <source>
        <strain evidence="3 4">KACC 16656</strain>
    </source>
</reference>
<name>A0ABR6X0F9_9BURK</name>
<evidence type="ECO:0000313" key="3">
    <source>
        <dbReference type="EMBL" id="MBC3805814.1"/>
    </source>
</evidence>
<comment type="caution">
    <text evidence="3">The sequence shown here is derived from an EMBL/GenBank/DDBJ whole genome shotgun (WGS) entry which is preliminary data.</text>
</comment>
<feature type="transmembrane region" description="Helical" evidence="1">
    <location>
        <begin position="54"/>
        <end position="75"/>
    </location>
</feature>
<evidence type="ECO:0000313" key="4">
    <source>
        <dbReference type="Proteomes" id="UP000648257"/>
    </source>
</evidence>
<keyword evidence="1" id="KW-0472">Membrane</keyword>
<protein>
    <submittedName>
        <fullName evidence="3">TIGR02099 family protein</fullName>
    </submittedName>
</protein>
<dbReference type="Proteomes" id="UP000648257">
    <property type="component" value="Unassembled WGS sequence"/>
</dbReference>
<dbReference type="InterPro" id="IPR011836">
    <property type="entry name" value="YhdP"/>
</dbReference>
<evidence type="ECO:0000256" key="1">
    <source>
        <dbReference type="SAM" id="Phobius"/>
    </source>
</evidence>
<dbReference type="NCBIfam" id="TIGR02099">
    <property type="entry name" value="YhdP family protein"/>
    <property type="match status" value="1"/>
</dbReference>
<keyword evidence="1" id="KW-1133">Transmembrane helix</keyword>
<feature type="domain" description="YhdP central" evidence="2">
    <location>
        <begin position="47"/>
        <end position="1391"/>
    </location>
</feature>
<dbReference type="EMBL" id="JACOFW010000001">
    <property type="protein sequence ID" value="MBC3805814.1"/>
    <property type="molecule type" value="Genomic_DNA"/>
</dbReference>
<dbReference type="Pfam" id="PF13116">
    <property type="entry name" value="YhdP"/>
    <property type="match status" value="1"/>
</dbReference>
<dbReference type="RefSeq" id="WP_186920553.1">
    <property type="nucleotide sequence ID" value="NZ_JACOFW010000001.1"/>
</dbReference>
<accession>A0ABR6X0F9</accession>